<dbReference type="SMART" id="SM00298">
    <property type="entry name" value="CHROMO"/>
    <property type="match status" value="1"/>
</dbReference>
<feature type="compositionally biased region" description="Basic and acidic residues" evidence="1">
    <location>
        <begin position="435"/>
        <end position="448"/>
    </location>
</feature>
<dbReference type="Proteomes" id="UP001140091">
    <property type="component" value="Unassembled WGS sequence"/>
</dbReference>
<reference evidence="3" key="1">
    <citation type="submission" date="2022-06" db="EMBL/GenBank/DDBJ databases">
        <title>Genome Sequence of Candolleomyces eurysporus.</title>
        <authorList>
            <person name="Buettner E."/>
        </authorList>
    </citation>
    <scope>NUCLEOTIDE SEQUENCE</scope>
    <source>
        <strain evidence="3">VTCC 930004</strain>
    </source>
</reference>
<evidence type="ECO:0000313" key="4">
    <source>
        <dbReference type="Proteomes" id="UP001140091"/>
    </source>
</evidence>
<feature type="compositionally biased region" description="Polar residues" evidence="1">
    <location>
        <begin position="242"/>
        <end position="254"/>
    </location>
</feature>
<protein>
    <recommendedName>
        <fullName evidence="2">Chromo domain-containing protein</fullName>
    </recommendedName>
</protein>
<keyword evidence="4" id="KW-1185">Reference proteome</keyword>
<comment type="caution">
    <text evidence="3">The sequence shown here is derived from an EMBL/GenBank/DDBJ whole genome shotgun (WGS) entry which is preliminary data.</text>
</comment>
<organism evidence="3 4">
    <name type="scientific">Candolleomyces eurysporus</name>
    <dbReference type="NCBI Taxonomy" id="2828524"/>
    <lineage>
        <taxon>Eukaryota</taxon>
        <taxon>Fungi</taxon>
        <taxon>Dikarya</taxon>
        <taxon>Basidiomycota</taxon>
        <taxon>Agaricomycotina</taxon>
        <taxon>Agaricomycetes</taxon>
        <taxon>Agaricomycetidae</taxon>
        <taxon>Agaricales</taxon>
        <taxon>Agaricineae</taxon>
        <taxon>Psathyrellaceae</taxon>
        <taxon>Candolleomyces</taxon>
    </lineage>
</organism>
<evidence type="ECO:0000256" key="1">
    <source>
        <dbReference type="SAM" id="MobiDB-lite"/>
    </source>
</evidence>
<dbReference type="InterPro" id="IPR023780">
    <property type="entry name" value="Chromo_domain"/>
</dbReference>
<name>A0A9W8JL84_9AGAR</name>
<feature type="region of interest" description="Disordered" evidence="1">
    <location>
        <begin position="86"/>
        <end position="340"/>
    </location>
</feature>
<dbReference type="Pfam" id="PF00385">
    <property type="entry name" value="Chromo"/>
    <property type="match status" value="1"/>
</dbReference>
<feature type="compositionally biased region" description="Basic and acidic residues" evidence="1">
    <location>
        <begin position="306"/>
        <end position="317"/>
    </location>
</feature>
<dbReference type="InterPro" id="IPR000953">
    <property type="entry name" value="Chromo/chromo_shadow_dom"/>
</dbReference>
<feature type="compositionally biased region" description="Basic and acidic residues" evidence="1">
    <location>
        <begin position="359"/>
        <end position="380"/>
    </location>
</feature>
<dbReference type="SUPFAM" id="SSF54160">
    <property type="entry name" value="Chromo domain-like"/>
    <property type="match status" value="1"/>
</dbReference>
<feature type="compositionally biased region" description="Polar residues" evidence="1">
    <location>
        <begin position="287"/>
        <end position="296"/>
    </location>
</feature>
<evidence type="ECO:0000259" key="2">
    <source>
        <dbReference type="PROSITE" id="PS50013"/>
    </source>
</evidence>
<sequence>MSDEEQEYEVESIQEAVVEKKRGKNGQLFWQFRVRWKGYTPEDDTWEPIESFEESEQIIQDFWSRTKDQRDIRDLKKFRVGERFLPLGPPARKIRKTKSTIKTESKPQDDEKLPSETSRTARDINSPTVLPISVTPPPPGKRRRGVLETDTHERAPKRQRDGVAAKSNGNTPAKTPKTPGVSGSKLGLSTPATRQSARRKKPSPVEIVPDSDEEVARFMKVDDDLDSPSHSVRDATSDYGAGSTSPPDSINPTTFDPLFDEDAEAQAPAHRLKERNPLVKTFEDPALSSNQGQLSAKSRAVGTKRKPSDPSSRKDRTSSSTSQRPGPGRSSGGMLKKPVASLLTAAKGALKTIKGSYRRPIEQDQKQEDQDVLSEEKEAESPSTECVVPEEPPTAQELLTLAGFDKEDAEALPDFEDSGAGEDAQMGGDDQESALARERAESLKKAKESLFPTPTASSDLPSARWNPPHNFWSYENPQLPVYPWKGDQISEMNYVFM</sequence>
<feature type="domain" description="Chromo" evidence="2">
    <location>
        <begin position="8"/>
        <end position="74"/>
    </location>
</feature>
<gene>
    <name evidence="3" type="ORF">H1R20_g4203</name>
</gene>
<feature type="compositionally biased region" description="Low complexity" evidence="1">
    <location>
        <begin position="318"/>
        <end position="328"/>
    </location>
</feature>
<feature type="compositionally biased region" description="Basic and acidic residues" evidence="1">
    <location>
        <begin position="145"/>
        <end position="163"/>
    </location>
</feature>
<feature type="region of interest" description="Disordered" evidence="1">
    <location>
        <begin position="354"/>
        <end position="463"/>
    </location>
</feature>
<dbReference type="Gene3D" id="2.40.50.40">
    <property type="match status" value="1"/>
</dbReference>
<evidence type="ECO:0000313" key="3">
    <source>
        <dbReference type="EMBL" id="KAJ2932890.1"/>
    </source>
</evidence>
<feature type="compositionally biased region" description="Basic and acidic residues" evidence="1">
    <location>
        <begin position="274"/>
        <end position="283"/>
    </location>
</feature>
<feature type="non-terminal residue" evidence="3">
    <location>
        <position position="1"/>
    </location>
</feature>
<dbReference type="InterPro" id="IPR016197">
    <property type="entry name" value="Chromo-like_dom_sf"/>
</dbReference>
<feature type="compositionally biased region" description="Acidic residues" evidence="1">
    <location>
        <begin position="407"/>
        <end position="420"/>
    </location>
</feature>
<dbReference type="OrthoDB" id="2447764at2759"/>
<accession>A0A9W8JL84</accession>
<proteinExistence type="predicted"/>
<feature type="compositionally biased region" description="Basic and acidic residues" evidence="1">
    <location>
        <begin position="101"/>
        <end position="122"/>
    </location>
</feature>
<dbReference type="EMBL" id="JANBPK010000756">
    <property type="protein sequence ID" value="KAJ2932890.1"/>
    <property type="molecule type" value="Genomic_DNA"/>
</dbReference>
<dbReference type="PROSITE" id="PS50013">
    <property type="entry name" value="CHROMO_2"/>
    <property type="match status" value="1"/>
</dbReference>
<dbReference type="CDD" id="cd18968">
    <property type="entry name" value="chromodomain"/>
    <property type="match status" value="1"/>
</dbReference>
<dbReference type="AlphaFoldDB" id="A0A9W8JL84"/>
<dbReference type="GO" id="GO:0006338">
    <property type="term" value="P:chromatin remodeling"/>
    <property type="evidence" value="ECO:0007669"/>
    <property type="project" value="UniProtKB-ARBA"/>
</dbReference>